<evidence type="ECO:0000256" key="1">
    <source>
        <dbReference type="ARBA" id="ARBA00004701"/>
    </source>
</evidence>
<dbReference type="InterPro" id="IPR028356">
    <property type="entry name" value="UDPglc_DH_euk"/>
</dbReference>
<dbReference type="GO" id="GO:0051287">
    <property type="term" value="F:NAD binding"/>
    <property type="evidence" value="ECO:0007669"/>
    <property type="project" value="InterPro"/>
</dbReference>
<feature type="binding site" evidence="10">
    <location>
        <position position="77"/>
    </location>
    <ligand>
        <name>NAD(+)</name>
        <dbReference type="ChEBI" id="CHEBI:57540"/>
    </ligand>
</feature>
<feature type="binding site" evidence="9">
    <location>
        <position position="299"/>
    </location>
    <ligand>
        <name>substrate</name>
    </ligand>
</feature>
<accession>A0A1Y2AWX6</accession>
<dbReference type="PIRSF" id="PIRSF500134">
    <property type="entry name" value="UDPglc_DH_bac"/>
    <property type="match status" value="1"/>
</dbReference>
<organism evidence="12 13">
    <name type="scientific">Neocallimastix californiae</name>
    <dbReference type="NCBI Taxonomy" id="1754190"/>
    <lineage>
        <taxon>Eukaryota</taxon>
        <taxon>Fungi</taxon>
        <taxon>Fungi incertae sedis</taxon>
        <taxon>Chytridiomycota</taxon>
        <taxon>Chytridiomycota incertae sedis</taxon>
        <taxon>Neocallimastigomycetes</taxon>
        <taxon>Neocallimastigales</taxon>
        <taxon>Neocallimastigaceae</taxon>
        <taxon>Neocallimastix</taxon>
    </lineage>
</organism>
<dbReference type="SUPFAM" id="SSF51735">
    <property type="entry name" value="NAD(P)-binding Rossmann-fold domains"/>
    <property type="match status" value="1"/>
</dbReference>
<dbReference type="NCBIfam" id="TIGR03026">
    <property type="entry name" value="NDP-sugDHase"/>
    <property type="match status" value="1"/>
</dbReference>
<sequence>MICNQENNSKTNCILNQSKYLYCENIIKSSNDVPLERPINVCYIGAGYVGGTSGAVMAYKCPEDRVKVTICDTCETKINSWNSDKLLIYEPGLDEVIKNSKGKNLFFTTDIENSIHDVDTIFISVGTHTKIHGFGSGQAAELGFVESATRAIAKFSKSSKIVVEKSTVPVPCRTAEHIQTILNSNKNKISNKFDDNEGYVTLSRKSSNSTIIELLNNPNNDTTKNINNDFIHFEILSNPEFLAEGTAVNDILNPDRVLIGGKDTEEGIKAQNLLKRIYSYWIPDDKIILMNLWSAELSKLAANALLAQRISSINALSLLCEKVGADIKEVSYACGLDTRIGPKFMNASVGFGGSCFKKDVLNLVYLCNSFNLSEAAEYWNQVVKMNEHRKEMFIKRIFKKLYHTLFEKKICVLGFAFKKDTKDTRESPSITVVMSLLKEGATVSIKNNIKIYDNAYDATNNSDAIVICTEWDEFKMLDYEKIYYNMNRPSYIFDGRIILDHQNLKRIGFNVETIGKKLSY</sequence>
<dbReference type="FunFam" id="1.20.5.100:FF:000001">
    <property type="entry name" value="UDP-glucose 6-dehydrogenase"/>
    <property type="match status" value="1"/>
</dbReference>
<comment type="pathway">
    <text evidence="1">Nucleotide-sugar biosynthesis; UDP-alpha-D-glucuronate biosynthesis; UDP-alpha-D-glucuronate from UDP-alpha-D-glucose: step 1/1.</text>
</comment>
<evidence type="ECO:0000256" key="6">
    <source>
        <dbReference type="ARBA" id="ARBA00047473"/>
    </source>
</evidence>
<gene>
    <name evidence="12" type="ORF">LY90DRAFT_513674</name>
</gene>
<feature type="binding site" evidence="10">
    <location>
        <position position="127"/>
    </location>
    <ligand>
        <name>NAD(+)</name>
        <dbReference type="ChEBI" id="CHEBI:57540"/>
    </ligand>
</feature>
<dbReference type="EMBL" id="MCOG01000199">
    <property type="protein sequence ID" value="ORY26737.1"/>
    <property type="molecule type" value="Genomic_DNA"/>
</dbReference>
<dbReference type="Pfam" id="PF00984">
    <property type="entry name" value="UDPG_MGDP_dh"/>
    <property type="match status" value="1"/>
</dbReference>
<dbReference type="UniPathway" id="UPA00038">
    <property type="reaction ID" value="UER00491"/>
</dbReference>
<dbReference type="InterPro" id="IPR008927">
    <property type="entry name" value="6-PGluconate_DH-like_C_sf"/>
</dbReference>
<comment type="catalytic activity">
    <reaction evidence="6 7">
        <text>UDP-alpha-D-glucose + 2 NAD(+) + H2O = UDP-alpha-D-glucuronate + 2 NADH + 3 H(+)</text>
        <dbReference type="Rhea" id="RHEA:23596"/>
        <dbReference type="ChEBI" id="CHEBI:15377"/>
        <dbReference type="ChEBI" id="CHEBI:15378"/>
        <dbReference type="ChEBI" id="CHEBI:57540"/>
        <dbReference type="ChEBI" id="CHEBI:57945"/>
        <dbReference type="ChEBI" id="CHEBI:58052"/>
        <dbReference type="ChEBI" id="CHEBI:58885"/>
        <dbReference type="EC" id="1.1.1.22"/>
    </reaction>
</comment>
<feature type="domain" description="UDP-glucose/GDP-mannose dehydrogenase C-terminal" evidence="11">
    <location>
        <begin position="411"/>
        <end position="501"/>
    </location>
</feature>
<feature type="active site" description="Nucleophile" evidence="8">
    <location>
        <position position="355"/>
    </location>
</feature>
<feature type="binding site" evidence="10">
    <location>
        <position position="72"/>
    </location>
    <ligand>
        <name>NAD(+)</name>
        <dbReference type="ChEBI" id="CHEBI:57540"/>
    </ligand>
</feature>
<dbReference type="InterPro" id="IPR014027">
    <property type="entry name" value="UDP-Glc/GDP-Man_DH_C"/>
</dbReference>
<dbReference type="GO" id="GO:0006065">
    <property type="term" value="P:UDP-glucuronate biosynthetic process"/>
    <property type="evidence" value="ECO:0007669"/>
    <property type="project" value="UniProtKB-UniPathway"/>
</dbReference>
<dbReference type="SUPFAM" id="SSF52413">
    <property type="entry name" value="UDP-glucose/GDP-mannose dehydrogenase C-terminal domain"/>
    <property type="match status" value="1"/>
</dbReference>
<dbReference type="InterPro" id="IPR001732">
    <property type="entry name" value="UDP-Glc/GDP-Man_DH_N"/>
</dbReference>
<dbReference type="SUPFAM" id="SSF48179">
    <property type="entry name" value="6-phosphogluconate dehydrogenase C-terminal domain-like"/>
    <property type="match status" value="1"/>
</dbReference>
<feature type="binding site" evidence="9">
    <location>
        <position position="352"/>
    </location>
    <ligand>
        <name>substrate</name>
    </ligand>
</feature>
<comment type="caution">
    <text evidence="12">The sequence shown here is derived from an EMBL/GenBank/DDBJ whole genome shotgun (WGS) entry which is preliminary data.</text>
</comment>
<dbReference type="Proteomes" id="UP000193920">
    <property type="component" value="Unassembled WGS sequence"/>
</dbReference>
<dbReference type="InterPro" id="IPR028357">
    <property type="entry name" value="UDPglc_DH_bac"/>
</dbReference>
<dbReference type="GO" id="GO:0006024">
    <property type="term" value="P:glycosaminoglycan biosynthetic process"/>
    <property type="evidence" value="ECO:0007669"/>
    <property type="project" value="TreeGrafter"/>
</dbReference>
<feature type="binding site" evidence="10">
    <location>
        <position position="358"/>
    </location>
    <ligand>
        <name>NAD(+)</name>
        <dbReference type="ChEBI" id="CHEBI:57540"/>
    </ligand>
</feature>
<comment type="similarity">
    <text evidence="2 7">Belongs to the UDP-glucose/GDP-mannose dehydrogenase family.</text>
</comment>
<dbReference type="OrthoDB" id="5059218at2759"/>
<evidence type="ECO:0000256" key="9">
    <source>
        <dbReference type="PIRSR" id="PIRSR500134-2"/>
    </source>
</evidence>
<evidence type="ECO:0000256" key="2">
    <source>
        <dbReference type="ARBA" id="ARBA00006601"/>
    </source>
</evidence>
<dbReference type="InterPro" id="IPR017476">
    <property type="entry name" value="UDP-Glc/GDP-Man"/>
</dbReference>
<evidence type="ECO:0000313" key="13">
    <source>
        <dbReference type="Proteomes" id="UP000193920"/>
    </source>
</evidence>
<dbReference type="Gene3D" id="1.20.5.100">
    <property type="entry name" value="Cytochrome c1, transmembrane anchor, C-terminal"/>
    <property type="match status" value="1"/>
</dbReference>
<dbReference type="SMART" id="SM00984">
    <property type="entry name" value="UDPG_MGDP_dh_C"/>
    <property type="match status" value="1"/>
</dbReference>
<proteinExistence type="inferred from homology"/>
<feature type="binding site" evidence="10">
    <location>
        <position position="167"/>
    </location>
    <ligand>
        <name>NAD(+)</name>
        <dbReference type="ChEBI" id="CHEBI:57540"/>
    </ligand>
</feature>
<dbReference type="PANTHER" id="PTHR11374:SF3">
    <property type="entry name" value="UDP-GLUCOSE 6-DEHYDROGENASE"/>
    <property type="match status" value="1"/>
</dbReference>
<dbReference type="Gene3D" id="3.40.50.720">
    <property type="entry name" value="NAD(P)-binding Rossmann-like Domain"/>
    <property type="match status" value="2"/>
</dbReference>
<feature type="binding site" evidence="9">
    <location>
        <begin position="241"/>
        <end position="244"/>
    </location>
    <ligand>
        <name>substrate</name>
    </ligand>
</feature>
<evidence type="ECO:0000259" key="11">
    <source>
        <dbReference type="SMART" id="SM00984"/>
    </source>
</evidence>
<feature type="binding site" evidence="10">
    <location>
        <position position="244"/>
    </location>
    <ligand>
        <name>NAD(+)</name>
        <dbReference type="ChEBI" id="CHEBI:57540"/>
    </ligand>
</feature>
<keyword evidence="13" id="KW-1185">Reference proteome</keyword>
<dbReference type="GO" id="GO:0005634">
    <property type="term" value="C:nucleus"/>
    <property type="evidence" value="ECO:0007669"/>
    <property type="project" value="TreeGrafter"/>
</dbReference>
<evidence type="ECO:0000256" key="7">
    <source>
        <dbReference type="PIRNR" id="PIRNR000124"/>
    </source>
</evidence>
<dbReference type="InterPro" id="IPR036220">
    <property type="entry name" value="UDP-Glc/GDP-Man_DH_C_sf"/>
</dbReference>
<evidence type="ECO:0000256" key="8">
    <source>
        <dbReference type="PIRSR" id="PIRSR500134-1"/>
    </source>
</evidence>
<dbReference type="Pfam" id="PF03721">
    <property type="entry name" value="UDPG_MGDP_dh_N"/>
    <property type="match status" value="2"/>
</dbReference>
<evidence type="ECO:0000256" key="4">
    <source>
        <dbReference type="ARBA" id="ARBA00023002"/>
    </source>
</evidence>
<keyword evidence="5 7" id="KW-0520">NAD</keyword>
<evidence type="ECO:0000313" key="12">
    <source>
        <dbReference type="EMBL" id="ORY26737.1"/>
    </source>
</evidence>
<feature type="binding site" evidence="9">
    <location>
        <begin position="344"/>
        <end position="348"/>
    </location>
    <ligand>
        <name>substrate</name>
    </ligand>
</feature>
<dbReference type="InterPro" id="IPR036291">
    <property type="entry name" value="NAD(P)-bd_dom_sf"/>
</dbReference>
<feature type="binding site" evidence="9">
    <location>
        <position position="418"/>
    </location>
    <ligand>
        <name>substrate</name>
    </ligand>
</feature>
<dbReference type="GO" id="GO:0000271">
    <property type="term" value="P:polysaccharide biosynthetic process"/>
    <property type="evidence" value="ECO:0007669"/>
    <property type="project" value="InterPro"/>
</dbReference>
<dbReference type="STRING" id="1754190.A0A1Y2AWX6"/>
<feature type="binding site" evidence="10">
    <location>
        <position position="425"/>
    </location>
    <ligand>
        <name>NAD(+)</name>
        <dbReference type="ChEBI" id="CHEBI:57540"/>
    </ligand>
</feature>
<dbReference type="PANTHER" id="PTHR11374">
    <property type="entry name" value="UDP-GLUCOSE DEHYDROGENASE/UDP-MANNAC DEHYDROGENASE"/>
    <property type="match status" value="1"/>
</dbReference>
<dbReference type="AlphaFoldDB" id="A0A1Y2AWX6"/>
<dbReference type="InterPro" id="IPR014026">
    <property type="entry name" value="UDP-Glc/GDP-Man_DH_dimer"/>
</dbReference>
<evidence type="ECO:0000256" key="5">
    <source>
        <dbReference type="ARBA" id="ARBA00023027"/>
    </source>
</evidence>
<dbReference type="EC" id="1.1.1.22" evidence="3 7"/>
<name>A0A1Y2AWX6_9FUNG</name>
<protein>
    <recommendedName>
        <fullName evidence="3 7">UDP-glucose 6-dehydrogenase</fullName>
        <ecNumber evidence="3 7">1.1.1.22</ecNumber>
    </recommendedName>
</protein>
<dbReference type="PIRSF" id="PIRSF000124">
    <property type="entry name" value="UDPglc_GDPman_dh"/>
    <property type="match status" value="1"/>
</dbReference>
<reference evidence="12 13" key="1">
    <citation type="submission" date="2016-08" db="EMBL/GenBank/DDBJ databases">
        <title>A Parts List for Fungal Cellulosomes Revealed by Comparative Genomics.</title>
        <authorList>
            <consortium name="DOE Joint Genome Institute"/>
            <person name="Haitjema C.H."/>
            <person name="Gilmore S.P."/>
            <person name="Henske J.K."/>
            <person name="Solomon K.V."/>
            <person name="De Groot R."/>
            <person name="Kuo A."/>
            <person name="Mondo S.J."/>
            <person name="Salamov A.A."/>
            <person name="Labutti K."/>
            <person name="Zhao Z."/>
            <person name="Chiniquy J."/>
            <person name="Barry K."/>
            <person name="Brewer H.M."/>
            <person name="Purvine S.O."/>
            <person name="Wright A.T."/>
            <person name="Boxma B."/>
            <person name="Van Alen T."/>
            <person name="Hackstein J.H."/>
            <person name="Baker S.E."/>
            <person name="Grigoriev I.V."/>
            <person name="O'Malley M.A."/>
        </authorList>
    </citation>
    <scope>NUCLEOTIDE SEQUENCE [LARGE SCALE GENOMIC DNA]</scope>
    <source>
        <strain evidence="12 13">G1</strain>
    </source>
</reference>
<evidence type="ECO:0000256" key="10">
    <source>
        <dbReference type="PIRSR" id="PIRSR500134-3"/>
    </source>
</evidence>
<dbReference type="Pfam" id="PF03720">
    <property type="entry name" value="UDPG_MGDP_dh_C"/>
    <property type="match status" value="1"/>
</dbReference>
<evidence type="ECO:0000256" key="3">
    <source>
        <dbReference type="ARBA" id="ARBA00012954"/>
    </source>
</evidence>
<dbReference type="GO" id="GO:0003979">
    <property type="term" value="F:UDP-glucose 6-dehydrogenase activity"/>
    <property type="evidence" value="ECO:0007669"/>
    <property type="project" value="UniProtKB-EC"/>
</dbReference>
<keyword evidence="4 7" id="KW-0560">Oxidoreductase</keyword>